<comment type="pathway">
    <text evidence="3 18">Phospholipid metabolism; CDP-diacylglycerol biosynthesis; CDP-diacylglycerol from sn-glycerol 3-phosphate: step 3/3.</text>
</comment>
<dbReference type="PROSITE" id="PS01315">
    <property type="entry name" value="CDS"/>
    <property type="match status" value="1"/>
</dbReference>
<comment type="caution">
    <text evidence="20">The sequence shown here is derived from an EMBL/GenBank/DDBJ whole genome shotgun (WGS) entry which is preliminary data.</text>
</comment>
<evidence type="ECO:0000313" key="20">
    <source>
        <dbReference type="EMBL" id="NIJ24780.1"/>
    </source>
</evidence>
<feature type="transmembrane region" description="Helical" evidence="19">
    <location>
        <begin position="22"/>
        <end position="51"/>
    </location>
</feature>
<gene>
    <name evidence="20" type="ORF">FHT01_002322</name>
</gene>
<keyword evidence="12 18" id="KW-0548">Nucleotidyltransferase</keyword>
<evidence type="ECO:0000256" key="9">
    <source>
        <dbReference type="ARBA" id="ARBA00022516"/>
    </source>
</evidence>
<keyword evidence="14" id="KW-0443">Lipid metabolism</keyword>
<evidence type="ECO:0000256" key="11">
    <source>
        <dbReference type="ARBA" id="ARBA00022692"/>
    </source>
</evidence>
<protein>
    <recommendedName>
        <fullName evidence="7 18">Phosphatidate cytidylyltransferase</fullName>
        <ecNumber evidence="6 18">2.7.7.41</ecNumber>
    </recommendedName>
</protein>
<evidence type="ECO:0000313" key="21">
    <source>
        <dbReference type="Proteomes" id="UP000788153"/>
    </source>
</evidence>
<dbReference type="Pfam" id="PF01148">
    <property type="entry name" value="CTP_transf_1"/>
    <property type="match status" value="1"/>
</dbReference>
<evidence type="ECO:0000256" key="12">
    <source>
        <dbReference type="ARBA" id="ARBA00022695"/>
    </source>
</evidence>
<keyword evidence="15 19" id="KW-0472">Membrane</keyword>
<keyword evidence="9" id="KW-0444">Lipid biosynthesis</keyword>
<dbReference type="InterPro" id="IPR000374">
    <property type="entry name" value="PC_trans"/>
</dbReference>
<comment type="pathway">
    <text evidence="4">Lipid metabolism.</text>
</comment>
<reference evidence="20 21" key="1">
    <citation type="submission" date="2020-03" db="EMBL/GenBank/DDBJ databases">
        <title>Genomic Encyclopedia of Type Strains, Phase IV (KMG-IV): sequencing the most valuable type-strain genomes for metagenomic binning, comparative biology and taxonomic classification.</title>
        <authorList>
            <person name="Goeker M."/>
        </authorList>
    </citation>
    <scope>NUCLEOTIDE SEQUENCE [LARGE SCALE GENOMIC DNA]</scope>
    <source>
        <strain evidence="20 21">DSM 22753</strain>
    </source>
</reference>
<comment type="similarity">
    <text evidence="5 18">Belongs to the CDS family.</text>
</comment>
<comment type="subcellular location">
    <subcellularLocation>
        <location evidence="2">Cell membrane</location>
        <topology evidence="2">Multi-pass membrane protein</topology>
    </subcellularLocation>
</comment>
<evidence type="ECO:0000256" key="13">
    <source>
        <dbReference type="ARBA" id="ARBA00022989"/>
    </source>
</evidence>
<sequence>MTPDQAAQRKADLNQRLAVGGALLAVAAAAIAIGGILFWLLVVIGALVMMAEWADMLRVDRKAKRIALFALSVPLAILAPIASGASFFALGLVVAAAVFVATITRRGDLARGVLYVGLPALAIVFIRGLEDGLFLSLWAMGLVWACDTAAFFVGRSVGGPKFAPRISPNKTWSGFVGGVFAAAVLGGVMMHYGLSPWLAVATPFLAVVSALGDLYESWLKRQAGIKDSGTLLPGHGGMLDRLDGLVPVAPLAALAILMVQVAA</sequence>
<proteinExistence type="inferred from homology"/>
<evidence type="ECO:0000256" key="5">
    <source>
        <dbReference type="ARBA" id="ARBA00010185"/>
    </source>
</evidence>
<feature type="transmembrane region" description="Helical" evidence="19">
    <location>
        <begin position="63"/>
        <end position="81"/>
    </location>
</feature>
<evidence type="ECO:0000256" key="1">
    <source>
        <dbReference type="ARBA" id="ARBA00001698"/>
    </source>
</evidence>
<evidence type="ECO:0000256" key="2">
    <source>
        <dbReference type="ARBA" id="ARBA00004651"/>
    </source>
</evidence>
<name>A0ABX0U2N0_9SPHN</name>
<dbReference type="PANTHER" id="PTHR46382">
    <property type="entry name" value="PHOSPHATIDATE CYTIDYLYLTRANSFERASE"/>
    <property type="match status" value="1"/>
</dbReference>
<dbReference type="EMBL" id="JAASQP010000001">
    <property type="protein sequence ID" value="NIJ24780.1"/>
    <property type="molecule type" value="Genomic_DNA"/>
</dbReference>
<keyword evidence="11 18" id="KW-0812">Transmembrane</keyword>
<keyword evidence="17" id="KW-1208">Phospholipid metabolism</keyword>
<organism evidence="20 21">
    <name type="scientific">Sphingomonas japonica</name>
    <dbReference type="NCBI Taxonomy" id="511662"/>
    <lineage>
        <taxon>Bacteria</taxon>
        <taxon>Pseudomonadati</taxon>
        <taxon>Pseudomonadota</taxon>
        <taxon>Alphaproteobacteria</taxon>
        <taxon>Sphingomonadales</taxon>
        <taxon>Sphingomonadaceae</taxon>
        <taxon>Sphingomonas</taxon>
    </lineage>
</organism>
<evidence type="ECO:0000256" key="7">
    <source>
        <dbReference type="ARBA" id="ARBA00019373"/>
    </source>
</evidence>
<evidence type="ECO:0000256" key="6">
    <source>
        <dbReference type="ARBA" id="ARBA00012487"/>
    </source>
</evidence>
<feature type="transmembrane region" description="Helical" evidence="19">
    <location>
        <begin position="135"/>
        <end position="153"/>
    </location>
</feature>
<comment type="catalytic activity">
    <reaction evidence="1 18">
        <text>a 1,2-diacyl-sn-glycero-3-phosphate + CTP + H(+) = a CDP-1,2-diacyl-sn-glycerol + diphosphate</text>
        <dbReference type="Rhea" id="RHEA:16229"/>
        <dbReference type="ChEBI" id="CHEBI:15378"/>
        <dbReference type="ChEBI" id="CHEBI:33019"/>
        <dbReference type="ChEBI" id="CHEBI:37563"/>
        <dbReference type="ChEBI" id="CHEBI:58332"/>
        <dbReference type="ChEBI" id="CHEBI:58608"/>
        <dbReference type="EC" id="2.7.7.41"/>
    </reaction>
</comment>
<evidence type="ECO:0000256" key="10">
    <source>
        <dbReference type="ARBA" id="ARBA00022679"/>
    </source>
</evidence>
<keyword evidence="21" id="KW-1185">Reference proteome</keyword>
<dbReference type="EC" id="2.7.7.41" evidence="6 18"/>
<dbReference type="Proteomes" id="UP000788153">
    <property type="component" value="Unassembled WGS sequence"/>
</dbReference>
<keyword evidence="10 18" id="KW-0808">Transferase</keyword>
<keyword evidence="8" id="KW-1003">Cell membrane</keyword>
<evidence type="ECO:0000256" key="19">
    <source>
        <dbReference type="SAM" id="Phobius"/>
    </source>
</evidence>
<feature type="transmembrane region" description="Helical" evidence="19">
    <location>
        <begin position="198"/>
        <end position="215"/>
    </location>
</feature>
<evidence type="ECO:0000256" key="3">
    <source>
        <dbReference type="ARBA" id="ARBA00005119"/>
    </source>
</evidence>
<keyword evidence="16" id="KW-0594">Phospholipid biosynthesis</keyword>
<dbReference type="PANTHER" id="PTHR46382:SF1">
    <property type="entry name" value="PHOSPHATIDATE CYTIDYLYLTRANSFERASE"/>
    <property type="match status" value="1"/>
</dbReference>
<feature type="transmembrane region" description="Helical" evidence="19">
    <location>
        <begin position="174"/>
        <end position="192"/>
    </location>
</feature>
<feature type="transmembrane region" description="Helical" evidence="19">
    <location>
        <begin position="112"/>
        <end position="129"/>
    </location>
</feature>
<keyword evidence="13 19" id="KW-1133">Transmembrane helix</keyword>
<dbReference type="RefSeq" id="WP_140047168.1">
    <property type="nucleotide sequence ID" value="NZ_BAAAEV010000001.1"/>
</dbReference>
<evidence type="ECO:0000256" key="4">
    <source>
        <dbReference type="ARBA" id="ARBA00005189"/>
    </source>
</evidence>
<evidence type="ECO:0000256" key="8">
    <source>
        <dbReference type="ARBA" id="ARBA00022475"/>
    </source>
</evidence>
<evidence type="ECO:0000256" key="14">
    <source>
        <dbReference type="ARBA" id="ARBA00023098"/>
    </source>
</evidence>
<evidence type="ECO:0000256" key="15">
    <source>
        <dbReference type="ARBA" id="ARBA00023136"/>
    </source>
</evidence>
<evidence type="ECO:0000256" key="17">
    <source>
        <dbReference type="ARBA" id="ARBA00023264"/>
    </source>
</evidence>
<accession>A0ABX0U2N0</accession>
<evidence type="ECO:0000256" key="18">
    <source>
        <dbReference type="RuleBase" id="RU003938"/>
    </source>
</evidence>
<evidence type="ECO:0000256" key="16">
    <source>
        <dbReference type="ARBA" id="ARBA00023209"/>
    </source>
</evidence>
<dbReference type="GO" id="GO:0004605">
    <property type="term" value="F:phosphatidate cytidylyltransferase activity"/>
    <property type="evidence" value="ECO:0007669"/>
    <property type="project" value="UniProtKB-EC"/>
</dbReference>